<evidence type="ECO:0000259" key="4">
    <source>
        <dbReference type="Pfam" id="PF16987"/>
    </source>
</evidence>
<dbReference type="GeneID" id="120106731"/>
<feature type="compositionally biased region" description="Basic and acidic residues" evidence="3">
    <location>
        <begin position="13"/>
        <end position="28"/>
    </location>
</feature>
<gene>
    <name evidence="6" type="primary">LOC120106731</name>
</gene>
<dbReference type="Gene3D" id="1.10.246.20">
    <property type="entry name" value="Coactivator CBP, KIX domain"/>
    <property type="match status" value="1"/>
</dbReference>
<keyword evidence="2" id="KW-0539">Nucleus</keyword>
<evidence type="ECO:0000313" key="5">
    <source>
        <dbReference type="Proteomes" id="UP000228380"/>
    </source>
</evidence>
<dbReference type="RefSeq" id="XP_038975713.1">
    <property type="nucleotide sequence ID" value="XM_039119785.1"/>
</dbReference>
<dbReference type="GO" id="GO:0006355">
    <property type="term" value="P:regulation of DNA-templated transcription"/>
    <property type="evidence" value="ECO:0007669"/>
    <property type="project" value="InterPro"/>
</dbReference>
<keyword evidence="5" id="KW-1185">Reference proteome</keyword>
<proteinExistence type="predicted"/>
<protein>
    <submittedName>
        <fullName evidence="6">Mediator of RNA polymerase II transcription subunit 15a-like</fullName>
    </submittedName>
</protein>
<dbReference type="Pfam" id="PF16987">
    <property type="entry name" value="KIX_2"/>
    <property type="match status" value="1"/>
</dbReference>
<evidence type="ECO:0000313" key="6">
    <source>
        <dbReference type="RefSeq" id="XP_038975713.1"/>
    </source>
</evidence>
<evidence type="ECO:0000256" key="2">
    <source>
        <dbReference type="ARBA" id="ARBA00023242"/>
    </source>
</evidence>
<accession>A0A8B8ZW20</accession>
<feature type="domain" description="Mediator complex subunit 15 KIX" evidence="4">
    <location>
        <begin position="22"/>
        <end position="77"/>
    </location>
</feature>
<dbReference type="GO" id="GO:0003712">
    <property type="term" value="F:transcription coregulator activity"/>
    <property type="evidence" value="ECO:0007669"/>
    <property type="project" value="InterPro"/>
</dbReference>
<comment type="subcellular location">
    <subcellularLocation>
        <location evidence="1">Nucleus</location>
    </subcellularLocation>
</comment>
<evidence type="ECO:0000256" key="3">
    <source>
        <dbReference type="SAM" id="MobiDB-lite"/>
    </source>
</evidence>
<sequence length="102" mass="11293">MEGSTRNPSRVEGSARADARPADWRSDLNAESRQRVVGKIISSLKKHFPPGASEGLSDFQKLAVRFEQKVYAAATSQIKWPGFADNFVRTICMTNAHVKVTD</sequence>
<dbReference type="InterPro" id="IPR036529">
    <property type="entry name" value="KIX_dom_sf"/>
</dbReference>
<organism evidence="5 6">
    <name type="scientific">Phoenix dactylifera</name>
    <name type="common">Date palm</name>
    <dbReference type="NCBI Taxonomy" id="42345"/>
    <lineage>
        <taxon>Eukaryota</taxon>
        <taxon>Viridiplantae</taxon>
        <taxon>Streptophyta</taxon>
        <taxon>Embryophyta</taxon>
        <taxon>Tracheophyta</taxon>
        <taxon>Spermatophyta</taxon>
        <taxon>Magnoliopsida</taxon>
        <taxon>Liliopsida</taxon>
        <taxon>Arecaceae</taxon>
        <taxon>Coryphoideae</taxon>
        <taxon>Phoeniceae</taxon>
        <taxon>Phoenix</taxon>
    </lineage>
</organism>
<evidence type="ECO:0000256" key="1">
    <source>
        <dbReference type="ARBA" id="ARBA00004123"/>
    </source>
</evidence>
<dbReference type="AlphaFoldDB" id="A0A8B8ZW20"/>
<dbReference type="GO" id="GO:0005634">
    <property type="term" value="C:nucleus"/>
    <property type="evidence" value="ECO:0007669"/>
    <property type="project" value="UniProtKB-SubCell"/>
</dbReference>
<name>A0A8B8ZW20_PHODC</name>
<reference evidence="6" key="1">
    <citation type="submission" date="2025-08" db="UniProtKB">
        <authorList>
            <consortium name="RefSeq"/>
        </authorList>
    </citation>
    <scope>IDENTIFICATION</scope>
    <source>
        <tissue evidence="6">Young leaves</tissue>
    </source>
</reference>
<feature type="region of interest" description="Disordered" evidence="3">
    <location>
        <begin position="1"/>
        <end position="28"/>
    </location>
</feature>
<dbReference type="KEGG" id="pda:120106731"/>
<dbReference type="Proteomes" id="UP000228380">
    <property type="component" value="Unplaced"/>
</dbReference>
<dbReference type="OrthoDB" id="1912459at2759"/>
<dbReference type="InterPro" id="IPR036546">
    <property type="entry name" value="MED15_KIX"/>
</dbReference>